<name>A0AC35TND7_9BILA</name>
<protein>
    <submittedName>
        <fullName evidence="2">MARVEL domain-containing protein</fullName>
    </submittedName>
</protein>
<accession>A0AC35TND7</accession>
<organism evidence="1 2">
    <name type="scientific">Rhabditophanes sp. KR3021</name>
    <dbReference type="NCBI Taxonomy" id="114890"/>
    <lineage>
        <taxon>Eukaryota</taxon>
        <taxon>Metazoa</taxon>
        <taxon>Ecdysozoa</taxon>
        <taxon>Nematoda</taxon>
        <taxon>Chromadorea</taxon>
        <taxon>Rhabditida</taxon>
        <taxon>Tylenchina</taxon>
        <taxon>Panagrolaimomorpha</taxon>
        <taxon>Strongyloidoidea</taxon>
        <taxon>Alloionematidae</taxon>
        <taxon>Rhabditophanes</taxon>
    </lineage>
</organism>
<sequence>MERSSIITSALRGFNFILIIIVTALILTGPGKCLKISVADSSKTVCTDSFSVSLWSGASNGINGQWALFLVPLCFSLVPVGYIVLNIIKGEYFCPIKQISTLIACFIIYIICGAAEVYYAFWFLDSNATGSIAGATPSVSMYIQGWAAAAGLLFGAAVISGIDIGVVYKKQYLSYQ</sequence>
<dbReference type="WBParaSite" id="RSKR_0000237350.1">
    <property type="protein sequence ID" value="RSKR_0000237350.1"/>
    <property type="gene ID" value="RSKR_0000237350"/>
</dbReference>
<reference evidence="2" key="1">
    <citation type="submission" date="2016-11" db="UniProtKB">
        <authorList>
            <consortium name="WormBaseParasite"/>
        </authorList>
    </citation>
    <scope>IDENTIFICATION</scope>
    <source>
        <strain evidence="2">KR3021</strain>
    </source>
</reference>
<proteinExistence type="predicted"/>
<dbReference type="Proteomes" id="UP000095286">
    <property type="component" value="Unplaced"/>
</dbReference>
<evidence type="ECO:0000313" key="1">
    <source>
        <dbReference type="Proteomes" id="UP000095286"/>
    </source>
</evidence>
<evidence type="ECO:0000313" key="2">
    <source>
        <dbReference type="WBParaSite" id="RSKR_0000237350.1"/>
    </source>
</evidence>